<keyword evidence="8 10" id="KW-0326">Glycosidase</keyword>
<dbReference type="EMBL" id="JOWA01000112">
    <property type="protein sequence ID" value="KEZ40896.1"/>
    <property type="molecule type" value="Genomic_DNA"/>
</dbReference>
<dbReference type="PANTHER" id="PTHR42061:SF6">
    <property type="entry name" value="ENDO-CHITOSANASE"/>
    <property type="match status" value="1"/>
</dbReference>
<dbReference type="GO" id="GO:0005576">
    <property type="term" value="C:extracellular region"/>
    <property type="evidence" value="ECO:0007669"/>
    <property type="project" value="UniProtKB-SubCell"/>
</dbReference>
<dbReference type="InterPro" id="IPR009939">
    <property type="entry name" value="Chitosanase_fungal"/>
</dbReference>
<reference evidence="11 12" key="1">
    <citation type="journal article" date="2014" name="Genome Announc.">
        <title>Draft genome sequence of the pathogenic fungus Scedosporium apiospermum.</title>
        <authorList>
            <person name="Vandeputte P."/>
            <person name="Ghamrawi S."/>
            <person name="Rechenmann M."/>
            <person name="Iltis A."/>
            <person name="Giraud S."/>
            <person name="Fleury M."/>
            <person name="Thornton C."/>
            <person name="Delhaes L."/>
            <person name="Meyer W."/>
            <person name="Papon N."/>
            <person name="Bouchara J.P."/>
        </authorList>
    </citation>
    <scope>NUCLEOTIDE SEQUENCE [LARGE SCALE GENOMIC DNA]</scope>
    <source>
        <strain evidence="11 12">IHEM 14462</strain>
    </source>
</reference>
<evidence type="ECO:0000256" key="9">
    <source>
        <dbReference type="ARBA" id="ARBA00023326"/>
    </source>
</evidence>
<keyword evidence="6 10" id="KW-0378">Hydrolase</keyword>
<evidence type="ECO:0000256" key="1">
    <source>
        <dbReference type="ARBA" id="ARBA00000405"/>
    </source>
</evidence>
<comment type="function">
    <text evidence="10">Chitosanase catalyzing the endo-type cleavage of chitosan, the deacylated form of chitin. Chitosanase may be crucial in the degradation of the deacetylated portion of chitin in the fungal cell wall.</text>
</comment>
<dbReference type="Pfam" id="PF07335">
    <property type="entry name" value="Glyco_hydro_75"/>
    <property type="match status" value="1"/>
</dbReference>
<proteinExistence type="inferred from homology"/>
<evidence type="ECO:0000256" key="8">
    <source>
        <dbReference type="ARBA" id="ARBA00023295"/>
    </source>
</evidence>
<protein>
    <recommendedName>
        <fullName evidence="10">Endo-chitosanase</fullName>
        <ecNumber evidence="10">3.2.1.132</ecNumber>
    </recommendedName>
</protein>
<keyword evidence="4" id="KW-0964">Secreted</keyword>
<dbReference type="GO" id="GO:0016977">
    <property type="term" value="F:chitosanase activity"/>
    <property type="evidence" value="ECO:0007669"/>
    <property type="project" value="UniProtKB-EC"/>
</dbReference>
<keyword evidence="7" id="KW-0119">Carbohydrate metabolism</keyword>
<evidence type="ECO:0000313" key="11">
    <source>
        <dbReference type="EMBL" id="KEZ40896.1"/>
    </source>
</evidence>
<comment type="caution">
    <text evidence="11">The sequence shown here is derived from an EMBL/GenBank/DDBJ whole genome shotgun (WGS) entry which is preliminary data.</text>
</comment>
<dbReference type="PANTHER" id="PTHR42061">
    <property type="entry name" value="ENDO-CHITOSANASE"/>
    <property type="match status" value="1"/>
</dbReference>
<evidence type="ECO:0000256" key="10">
    <source>
        <dbReference type="RuleBase" id="RU361208"/>
    </source>
</evidence>
<dbReference type="OMA" id="DCDGVQG"/>
<evidence type="ECO:0000313" key="12">
    <source>
        <dbReference type="Proteomes" id="UP000028545"/>
    </source>
</evidence>
<comment type="catalytic activity">
    <reaction evidence="1 10">
        <text>Endohydrolysis of beta-(1-&gt;4)-linkages between D-glucosamine residues in a partly acetylated chitosan.</text>
        <dbReference type="EC" id="3.2.1.132"/>
    </reaction>
</comment>
<comment type="subcellular location">
    <subcellularLocation>
        <location evidence="2 10">Secreted</location>
    </subcellularLocation>
</comment>
<dbReference type="GO" id="GO:0000272">
    <property type="term" value="P:polysaccharide catabolic process"/>
    <property type="evidence" value="ECO:0007669"/>
    <property type="project" value="UniProtKB-KW"/>
</dbReference>
<evidence type="ECO:0000256" key="5">
    <source>
        <dbReference type="ARBA" id="ARBA00022729"/>
    </source>
</evidence>
<feature type="chain" id="PRO_5005106037" description="Endo-chitosanase" evidence="10">
    <location>
        <begin position="19"/>
        <end position="287"/>
    </location>
</feature>
<dbReference type="HOGENOM" id="CLU_046555_0_0_1"/>
<name>A0A084G0N4_PSEDA</name>
<comment type="similarity">
    <text evidence="3 10">Belongs to the glycosyl hydrolase 75 family.</text>
</comment>
<accession>A0A084G0N4</accession>
<organism evidence="11 12">
    <name type="scientific">Pseudallescheria apiosperma</name>
    <name type="common">Scedosporium apiospermum</name>
    <dbReference type="NCBI Taxonomy" id="563466"/>
    <lineage>
        <taxon>Eukaryota</taxon>
        <taxon>Fungi</taxon>
        <taxon>Dikarya</taxon>
        <taxon>Ascomycota</taxon>
        <taxon>Pezizomycotina</taxon>
        <taxon>Sordariomycetes</taxon>
        <taxon>Hypocreomycetidae</taxon>
        <taxon>Microascales</taxon>
        <taxon>Microascaceae</taxon>
        <taxon>Scedosporium</taxon>
    </lineage>
</organism>
<keyword evidence="9 10" id="KW-0624">Polysaccharide degradation</keyword>
<evidence type="ECO:0000256" key="6">
    <source>
        <dbReference type="ARBA" id="ARBA00022801"/>
    </source>
</evidence>
<gene>
    <name evidence="11" type="ORF">SAPIO_CDS7894</name>
</gene>
<dbReference type="RefSeq" id="XP_016640695.1">
    <property type="nucleotide sequence ID" value="XM_016789664.1"/>
</dbReference>
<keyword evidence="5 10" id="KW-0732">Signal</keyword>
<sequence>MVFLSLLAFLLLAASGLARDVPDNVRELYDSIRKKGKCSHKLATGFWSDDNGSNSFSYCGDHLDDYNIVYIQGTRGALANMDVDCDGAQGGQADDGRCASSNDTQYVSSFQDTVESYRQGIKDLNANIHPYIVFGNEGSKRGWATFDPREHGIEPLSIMAVVCGDKLIYGVWGDTNGDDGPRPMVGEAAISVATACFGSGVSGDNGYDDDDVLYIAFTGQDAVPGSQGANWSATNYEIFEKSIQDQGDTLIERIGSTGARFAVPVGSLWRGSMIPLLVSLIFTTSLT</sequence>
<evidence type="ECO:0000256" key="4">
    <source>
        <dbReference type="ARBA" id="ARBA00022525"/>
    </source>
</evidence>
<evidence type="ECO:0000256" key="3">
    <source>
        <dbReference type="ARBA" id="ARBA00007799"/>
    </source>
</evidence>
<evidence type="ECO:0000256" key="7">
    <source>
        <dbReference type="ARBA" id="ARBA00023277"/>
    </source>
</evidence>
<dbReference type="AlphaFoldDB" id="A0A084G0N4"/>
<dbReference type="EC" id="3.2.1.132" evidence="10"/>
<dbReference type="OrthoDB" id="4756206at2759"/>
<keyword evidence="12" id="KW-1185">Reference proteome</keyword>
<dbReference type="Proteomes" id="UP000028545">
    <property type="component" value="Unassembled WGS sequence"/>
</dbReference>
<evidence type="ECO:0000256" key="2">
    <source>
        <dbReference type="ARBA" id="ARBA00004613"/>
    </source>
</evidence>
<dbReference type="KEGG" id="sapo:SAPIO_CDS7894"/>
<dbReference type="GeneID" id="27726966"/>
<dbReference type="VEuPathDB" id="FungiDB:SAPIO_CDS7894"/>
<feature type="signal peptide" evidence="10">
    <location>
        <begin position="1"/>
        <end position="18"/>
    </location>
</feature>